<reference evidence="2 3" key="1">
    <citation type="journal article" date="2017" name="Elife">
        <title>Extensive horizontal gene transfer in cheese-associated bacteria.</title>
        <authorList>
            <person name="Bonham K.S."/>
            <person name="Wolfe B.E."/>
            <person name="Dutton R.J."/>
        </authorList>
    </citation>
    <scope>NUCLEOTIDE SEQUENCE [LARGE SCALE GENOMIC DNA]</scope>
    <source>
        <strain evidence="2 3">JB182</strain>
    </source>
</reference>
<dbReference type="GeneID" id="303183745"/>
<comment type="caution">
    <text evidence="2">The sequence shown here is derived from an EMBL/GenBank/DDBJ whole genome shotgun (WGS) entry which is preliminary data.</text>
</comment>
<evidence type="ECO:0000313" key="2">
    <source>
        <dbReference type="EMBL" id="PMQ19675.1"/>
    </source>
</evidence>
<dbReference type="EMBL" id="PNQX01000002">
    <property type="protein sequence ID" value="PMQ19675.1"/>
    <property type="molecule type" value="Genomic_DNA"/>
</dbReference>
<organism evidence="2 3">
    <name type="scientific">Glutamicibacter arilaitensis</name>
    <dbReference type="NCBI Taxonomy" id="256701"/>
    <lineage>
        <taxon>Bacteria</taxon>
        <taxon>Bacillati</taxon>
        <taxon>Actinomycetota</taxon>
        <taxon>Actinomycetes</taxon>
        <taxon>Micrococcales</taxon>
        <taxon>Micrococcaceae</taxon>
        <taxon>Glutamicibacter</taxon>
    </lineage>
</organism>
<accession>A0A2N7S0L1</accession>
<keyword evidence="1" id="KW-0812">Transmembrane</keyword>
<feature type="transmembrane region" description="Helical" evidence="1">
    <location>
        <begin position="23"/>
        <end position="48"/>
    </location>
</feature>
<sequence length="163" mass="17812">MGNRGIEPRTLALGRSRFGGGKALMITLVLGSGLLATVVLSTLISLLVDFDEGFWPAWINLAFTFWLVASAIAWFVFVDRSALPKPAVNPEQTVEQNWRTRAQAGVYRDLVIFLGLGCVAASLCSLLADQPLSVPVALVFAGVVWIALLDYMIRYQLIKRAES</sequence>
<name>A0A2N7S0L1_9MICC</name>
<protein>
    <submittedName>
        <fullName evidence="2">Uncharacterized protein</fullName>
    </submittedName>
</protein>
<dbReference type="RefSeq" id="WP_013347514.1">
    <property type="nucleotide sequence ID" value="NZ_JABUYH010000024.1"/>
</dbReference>
<feature type="transmembrane region" description="Helical" evidence="1">
    <location>
        <begin position="54"/>
        <end position="77"/>
    </location>
</feature>
<feature type="transmembrane region" description="Helical" evidence="1">
    <location>
        <begin position="110"/>
        <end position="128"/>
    </location>
</feature>
<evidence type="ECO:0000256" key="1">
    <source>
        <dbReference type="SAM" id="Phobius"/>
    </source>
</evidence>
<keyword evidence="1" id="KW-0472">Membrane</keyword>
<dbReference type="AlphaFoldDB" id="A0A2N7S0L1"/>
<keyword evidence="1" id="KW-1133">Transmembrane helix</keyword>
<gene>
    <name evidence="2" type="ORF">CIK84_13560</name>
</gene>
<evidence type="ECO:0000313" key="3">
    <source>
        <dbReference type="Proteomes" id="UP000235739"/>
    </source>
</evidence>
<proteinExistence type="predicted"/>
<feature type="transmembrane region" description="Helical" evidence="1">
    <location>
        <begin position="134"/>
        <end position="153"/>
    </location>
</feature>
<dbReference type="Proteomes" id="UP000235739">
    <property type="component" value="Unassembled WGS sequence"/>
</dbReference>